<dbReference type="InterPro" id="IPR007219">
    <property type="entry name" value="XnlR_reg_dom"/>
</dbReference>
<organism evidence="7 8">
    <name type="scientific">Wallemia hederae</name>
    <dbReference type="NCBI Taxonomy" id="1540922"/>
    <lineage>
        <taxon>Eukaryota</taxon>
        <taxon>Fungi</taxon>
        <taxon>Dikarya</taxon>
        <taxon>Basidiomycota</taxon>
        <taxon>Wallemiomycotina</taxon>
        <taxon>Wallemiomycetes</taxon>
        <taxon>Wallemiales</taxon>
        <taxon>Wallemiaceae</taxon>
        <taxon>Wallemia</taxon>
    </lineage>
</organism>
<dbReference type="GO" id="GO:0000981">
    <property type="term" value="F:DNA-binding transcription factor activity, RNA polymerase II-specific"/>
    <property type="evidence" value="ECO:0007669"/>
    <property type="project" value="InterPro"/>
</dbReference>
<dbReference type="PANTHER" id="PTHR46910">
    <property type="entry name" value="TRANSCRIPTION FACTOR PDR1"/>
    <property type="match status" value="1"/>
</dbReference>
<dbReference type="GO" id="GO:0006351">
    <property type="term" value="P:DNA-templated transcription"/>
    <property type="evidence" value="ECO:0007669"/>
    <property type="project" value="InterPro"/>
</dbReference>
<dbReference type="CDD" id="cd00067">
    <property type="entry name" value="GAL4"/>
    <property type="match status" value="1"/>
</dbReference>
<keyword evidence="3" id="KW-0238">DNA-binding</keyword>
<dbReference type="EMBL" id="SPNW01000051">
    <property type="protein sequence ID" value="TIA87648.1"/>
    <property type="molecule type" value="Genomic_DNA"/>
</dbReference>
<accession>A0A4T0FHR1</accession>
<evidence type="ECO:0000256" key="4">
    <source>
        <dbReference type="ARBA" id="ARBA00023242"/>
    </source>
</evidence>
<feature type="domain" description="Xylanolytic transcriptional activator regulatory" evidence="6">
    <location>
        <begin position="312"/>
        <end position="385"/>
    </location>
</feature>
<evidence type="ECO:0000313" key="8">
    <source>
        <dbReference type="Proteomes" id="UP000310189"/>
    </source>
</evidence>
<comment type="subcellular location">
    <subcellularLocation>
        <location evidence="1">Nucleus</location>
    </subcellularLocation>
</comment>
<evidence type="ECO:0000313" key="7">
    <source>
        <dbReference type="EMBL" id="TIA87648.1"/>
    </source>
</evidence>
<evidence type="ECO:0000256" key="3">
    <source>
        <dbReference type="ARBA" id="ARBA00023125"/>
    </source>
</evidence>
<protein>
    <recommendedName>
        <fullName evidence="6">Xylanolytic transcriptional activator regulatory domain-containing protein</fullName>
    </recommendedName>
</protein>
<dbReference type="InterPro" id="IPR050987">
    <property type="entry name" value="AtrR-like"/>
</dbReference>
<evidence type="ECO:0000256" key="2">
    <source>
        <dbReference type="ARBA" id="ARBA00022723"/>
    </source>
</evidence>
<comment type="caution">
    <text evidence="7">The sequence shown here is derived from an EMBL/GenBank/DDBJ whole genome shotgun (WGS) entry which is preliminary data.</text>
</comment>
<reference evidence="7 8" key="1">
    <citation type="submission" date="2019-03" db="EMBL/GenBank/DDBJ databases">
        <title>Sequencing 23 genomes of Wallemia ichthyophaga.</title>
        <authorList>
            <person name="Gostincar C."/>
        </authorList>
    </citation>
    <scope>NUCLEOTIDE SEQUENCE [LARGE SCALE GENOMIC DNA]</scope>
    <source>
        <strain evidence="7 8">EXF-5753</strain>
    </source>
</reference>
<dbReference type="CDD" id="cd12148">
    <property type="entry name" value="fungal_TF_MHR"/>
    <property type="match status" value="1"/>
</dbReference>
<evidence type="ECO:0000259" key="6">
    <source>
        <dbReference type="SMART" id="SM00906"/>
    </source>
</evidence>
<dbReference type="AlphaFoldDB" id="A0A4T0FHR1"/>
<dbReference type="OrthoDB" id="4456959at2759"/>
<keyword evidence="4" id="KW-0539">Nucleus</keyword>
<dbReference type="Proteomes" id="UP000310189">
    <property type="component" value="Unassembled WGS sequence"/>
</dbReference>
<feature type="region of interest" description="Disordered" evidence="5">
    <location>
        <begin position="73"/>
        <end position="108"/>
    </location>
</feature>
<dbReference type="GO" id="GO:0008270">
    <property type="term" value="F:zinc ion binding"/>
    <property type="evidence" value="ECO:0007669"/>
    <property type="project" value="InterPro"/>
</dbReference>
<proteinExistence type="predicted"/>
<dbReference type="GO" id="GO:0003677">
    <property type="term" value="F:DNA binding"/>
    <property type="evidence" value="ECO:0007669"/>
    <property type="project" value="UniProtKB-KW"/>
</dbReference>
<dbReference type="PANTHER" id="PTHR46910:SF3">
    <property type="entry name" value="HALOTOLERANCE PROTEIN 9-RELATED"/>
    <property type="match status" value="1"/>
</dbReference>
<gene>
    <name evidence="7" type="ORF">E3P99_03059</name>
</gene>
<dbReference type="GO" id="GO:0005634">
    <property type="term" value="C:nucleus"/>
    <property type="evidence" value="ECO:0007669"/>
    <property type="project" value="UniProtKB-SubCell"/>
</dbReference>
<dbReference type="SMART" id="SM00906">
    <property type="entry name" value="Fungal_trans"/>
    <property type="match status" value="1"/>
</dbReference>
<keyword evidence="2" id="KW-0479">Metal-binding</keyword>
<dbReference type="Gene3D" id="4.10.240.10">
    <property type="entry name" value="Zn(2)-C6 fungal-type DNA-binding domain"/>
    <property type="match status" value="1"/>
</dbReference>
<dbReference type="InterPro" id="IPR001138">
    <property type="entry name" value="Zn2Cys6_DnaBD"/>
</dbReference>
<sequence length="700" mass="79161">MNTNMSATKKPKVNRACDACRRKKARDTQTYPDPCTNCKQGECTFEKPAPKKGVPQRYVKDLEARLERYEAAFGPLPPEYNSEGSPSSERSSSHKRKLESSSPQYDVSDSLTEKMNGLFVQNDDGPAPKDNGVENRRYFGKSSMKGIMKRITLHTDFTAGDLNNVKRSDYWREDYMTETIPSTNAPYTHQDFGDEGLMFELVDAYFDKVNVTLPILNRQRFIADIPKRKLERGFGSILIMICAIGSQRMPKGDKRVLVPGKEDLQFLAGYHFYLIAKEKFIDQISVVASLEDVQAMILLQTYVQNGLHPKSSWLAMGNAMLMAHDIGLNNKWSSPTDDKYEQEARSRAMWALFVLDTANSAGFGRLQLMSYNDINLDLPSAEKFGEFDEKSKMSVLYMNIMIRLYKLLQDILKSIYRLRDGTQEGYIVTYADIAAMNSQLNGWLNDLPEELRGEMSDKDDDDIFQMKGYMKIAFYTTQTYIYKLFLPDPSSQEFSAFRLTSLFICCNAARSVISISNKLLSERSNSKGLLRCEVVYSWSIFPACLVLILSFCESRKNGDFNGSDLEYIQTGITVLKKIETRQLIMGRALDMIMQIVLKAQIPLDPLFVPRQIDVTKNVNINQPNENLAHDQPSFTPAVDLPVDDLMNFDLGQYDLNGPGAGIDYLMPSLDSHEDDWSAVLSTVFDGSSSSDPMSTNNVGL</sequence>
<name>A0A4T0FHR1_9BASI</name>
<dbReference type="InterPro" id="IPR036864">
    <property type="entry name" value="Zn2-C6_fun-type_DNA-bd_sf"/>
</dbReference>
<evidence type="ECO:0000256" key="1">
    <source>
        <dbReference type="ARBA" id="ARBA00004123"/>
    </source>
</evidence>
<feature type="region of interest" description="Disordered" evidence="5">
    <location>
        <begin position="1"/>
        <end position="56"/>
    </location>
</feature>
<keyword evidence="8" id="KW-1185">Reference proteome</keyword>
<dbReference type="Pfam" id="PF04082">
    <property type="entry name" value="Fungal_trans"/>
    <property type="match status" value="1"/>
</dbReference>
<evidence type="ECO:0000256" key="5">
    <source>
        <dbReference type="SAM" id="MobiDB-lite"/>
    </source>
</evidence>